<dbReference type="Gene3D" id="2.40.30.170">
    <property type="match status" value="1"/>
</dbReference>
<proteinExistence type="inferred from homology"/>
<dbReference type="SUPFAM" id="SSF111369">
    <property type="entry name" value="HlyD-like secretion proteins"/>
    <property type="match status" value="1"/>
</dbReference>
<feature type="domain" description="Multidrug resistance protein MdtA-like C-terminal permuted SH3" evidence="6">
    <location>
        <begin position="296"/>
        <end position="353"/>
    </location>
</feature>
<reference evidence="7 8" key="2">
    <citation type="journal article" date="2015" name="Stand. Genomic Sci.">
        <title>High quality draft genomic sequence of Flavobacterium enshiense DK69(T) and comparison among Flavobacterium genomes.</title>
        <authorList>
            <person name="Zeng Z."/>
            <person name="Chen C."/>
            <person name="Du H."/>
            <person name="Wang G."/>
            <person name="Li M."/>
        </authorList>
    </citation>
    <scope>NUCLEOTIDE SEQUENCE [LARGE SCALE GENOMIC DNA]</scope>
    <source>
        <strain evidence="7 8">DK69</strain>
    </source>
</reference>
<dbReference type="OrthoDB" id="9801814at2"/>
<keyword evidence="8" id="KW-1185">Reference proteome</keyword>
<accession>V6SCQ1</accession>
<feature type="domain" description="Multidrug resistance protein MdtA-like barrel-sandwich hybrid" evidence="4">
    <location>
        <begin position="61"/>
        <end position="192"/>
    </location>
</feature>
<comment type="caution">
    <text evidence="7">The sequence shown here is derived from an EMBL/GenBank/DDBJ whole genome shotgun (WGS) entry which is preliminary data.</text>
</comment>
<dbReference type="InterPro" id="IPR058626">
    <property type="entry name" value="MdtA-like_b-barrel"/>
</dbReference>
<dbReference type="Pfam" id="PF25944">
    <property type="entry name" value="Beta-barrel_RND"/>
    <property type="match status" value="1"/>
</dbReference>
<dbReference type="InterPro" id="IPR058627">
    <property type="entry name" value="MdtA-like_C"/>
</dbReference>
<dbReference type="PANTHER" id="PTHR30158">
    <property type="entry name" value="ACRA/E-RELATED COMPONENT OF DRUG EFFLUX TRANSPORTER"/>
    <property type="match status" value="1"/>
</dbReference>
<evidence type="ECO:0000313" key="8">
    <source>
        <dbReference type="Proteomes" id="UP000030149"/>
    </source>
</evidence>
<name>V6SCQ1_9FLAO</name>
<dbReference type="InterPro" id="IPR058625">
    <property type="entry name" value="MdtA-like_BSH"/>
</dbReference>
<reference evidence="8" key="1">
    <citation type="submission" date="2013-09" db="EMBL/GenBank/DDBJ databases">
        <authorList>
            <person name="Zeng Z."/>
            <person name="Chen C."/>
        </authorList>
    </citation>
    <scope>NUCLEOTIDE SEQUENCE [LARGE SCALE GENOMIC DNA]</scope>
    <source>
        <strain evidence="8">DK69</strain>
    </source>
</reference>
<comment type="similarity">
    <text evidence="2">Belongs to the membrane fusion protein (MFP) (TC 8.A.1) family.</text>
</comment>
<protein>
    <submittedName>
        <fullName evidence="7">Uncharacterized protein</fullName>
    </submittedName>
</protein>
<evidence type="ECO:0000259" key="4">
    <source>
        <dbReference type="Pfam" id="PF25917"/>
    </source>
</evidence>
<gene>
    <name evidence="7" type="ORF">Q767_11355</name>
</gene>
<sequence length="382" mass="42412">MNALKKSKVVLILFFLSCIWISCKKEEKVIPPIKVPYVVVEKSDIPVFREYPAQTFGDLDVDLVARVDGILQGIHFKEGDRVRKGQLLYTIDPIEYDTKVEREKGQVAAFNSNYVNAEEELKRIKPLAEMNAVSKRELDAAIARVKTTKSSLASAQASLRNQQIERGYCNIYAPVDGVIGISNARIGDYISRIGNTAHLNTVSRLNEVRVRFAVSEASFLQYQKKFGPNPPTLTDLELILSDGSTYQHKGKMNFADASVDPTTGTVTFEAQFPNPERIIRSGQFVKIRIVITTQKDAVVIPQKAVTEMQGIYQVYAIDQAKKIQVKVVEVGEKIGTDWVISKGLESGDRVAIVGTLFVQPGSVVEPVPFAESSEKNVSNQTE</sequence>
<dbReference type="Gene3D" id="1.10.287.470">
    <property type="entry name" value="Helix hairpin bin"/>
    <property type="match status" value="1"/>
</dbReference>
<dbReference type="PATRIC" id="fig|1107311.3.peg.649"/>
<dbReference type="RefSeq" id="WP_023572707.1">
    <property type="nucleotide sequence ID" value="NZ_AVCS01000006.1"/>
</dbReference>
<feature type="domain" description="Multidrug resistance protein MdtA-like alpha-helical hairpin" evidence="3">
    <location>
        <begin position="103"/>
        <end position="165"/>
    </location>
</feature>
<dbReference type="Gene3D" id="2.40.420.20">
    <property type="match status" value="1"/>
</dbReference>
<dbReference type="AlphaFoldDB" id="V6SCQ1"/>
<dbReference type="Proteomes" id="UP000030149">
    <property type="component" value="Unassembled WGS sequence"/>
</dbReference>
<evidence type="ECO:0000313" key="7">
    <source>
        <dbReference type="EMBL" id="KGO95393.1"/>
    </source>
</evidence>
<evidence type="ECO:0000256" key="2">
    <source>
        <dbReference type="ARBA" id="ARBA00009477"/>
    </source>
</evidence>
<organism evidence="7 8">
    <name type="scientific">Flavobacterium enshiense DK69</name>
    <dbReference type="NCBI Taxonomy" id="1107311"/>
    <lineage>
        <taxon>Bacteria</taxon>
        <taxon>Pseudomonadati</taxon>
        <taxon>Bacteroidota</taxon>
        <taxon>Flavobacteriia</taxon>
        <taxon>Flavobacteriales</taxon>
        <taxon>Flavobacteriaceae</taxon>
        <taxon>Flavobacterium</taxon>
    </lineage>
</organism>
<evidence type="ECO:0000259" key="6">
    <source>
        <dbReference type="Pfam" id="PF25967"/>
    </source>
</evidence>
<dbReference type="Pfam" id="PF25967">
    <property type="entry name" value="RND-MFP_C"/>
    <property type="match status" value="1"/>
</dbReference>
<dbReference type="PROSITE" id="PS51257">
    <property type="entry name" value="PROKAR_LIPOPROTEIN"/>
    <property type="match status" value="1"/>
</dbReference>
<dbReference type="EMBL" id="JRLZ01000010">
    <property type="protein sequence ID" value="KGO95393.1"/>
    <property type="molecule type" value="Genomic_DNA"/>
</dbReference>
<evidence type="ECO:0000259" key="5">
    <source>
        <dbReference type="Pfam" id="PF25944"/>
    </source>
</evidence>
<dbReference type="STRING" id="1107311.Q767_11355"/>
<dbReference type="eggNOG" id="COG0845">
    <property type="taxonomic scope" value="Bacteria"/>
</dbReference>
<dbReference type="GO" id="GO:0005886">
    <property type="term" value="C:plasma membrane"/>
    <property type="evidence" value="ECO:0007669"/>
    <property type="project" value="TreeGrafter"/>
</dbReference>
<dbReference type="NCBIfam" id="TIGR01730">
    <property type="entry name" value="RND_mfp"/>
    <property type="match status" value="1"/>
</dbReference>
<dbReference type="InterPro" id="IPR058624">
    <property type="entry name" value="MdtA-like_HH"/>
</dbReference>
<dbReference type="Gene3D" id="2.40.50.100">
    <property type="match status" value="1"/>
</dbReference>
<comment type="subcellular location">
    <subcellularLocation>
        <location evidence="1">Cell envelope</location>
    </subcellularLocation>
</comment>
<evidence type="ECO:0000256" key="1">
    <source>
        <dbReference type="ARBA" id="ARBA00004196"/>
    </source>
</evidence>
<dbReference type="GO" id="GO:0022857">
    <property type="term" value="F:transmembrane transporter activity"/>
    <property type="evidence" value="ECO:0007669"/>
    <property type="project" value="InterPro"/>
</dbReference>
<dbReference type="InterPro" id="IPR006143">
    <property type="entry name" value="RND_pump_MFP"/>
</dbReference>
<dbReference type="GO" id="GO:0030313">
    <property type="term" value="C:cell envelope"/>
    <property type="evidence" value="ECO:0007669"/>
    <property type="project" value="UniProtKB-SubCell"/>
</dbReference>
<dbReference type="GO" id="GO:0046677">
    <property type="term" value="P:response to antibiotic"/>
    <property type="evidence" value="ECO:0007669"/>
    <property type="project" value="TreeGrafter"/>
</dbReference>
<feature type="domain" description="Multidrug resistance protein MdtA-like beta-barrel" evidence="5">
    <location>
        <begin position="208"/>
        <end position="292"/>
    </location>
</feature>
<evidence type="ECO:0000259" key="3">
    <source>
        <dbReference type="Pfam" id="PF25876"/>
    </source>
</evidence>
<dbReference type="Pfam" id="PF25917">
    <property type="entry name" value="BSH_RND"/>
    <property type="match status" value="1"/>
</dbReference>
<dbReference type="Pfam" id="PF25876">
    <property type="entry name" value="HH_MFP_RND"/>
    <property type="match status" value="1"/>
</dbReference>